<reference evidence="9" key="1">
    <citation type="journal article" date="2020" name="Stud. Mycol.">
        <title>101 Dothideomycetes genomes: a test case for predicting lifestyles and emergence of pathogens.</title>
        <authorList>
            <person name="Haridas S."/>
            <person name="Albert R."/>
            <person name="Binder M."/>
            <person name="Bloem J."/>
            <person name="Labutti K."/>
            <person name="Salamov A."/>
            <person name="Andreopoulos B."/>
            <person name="Baker S."/>
            <person name="Barry K."/>
            <person name="Bills G."/>
            <person name="Bluhm B."/>
            <person name="Cannon C."/>
            <person name="Castanera R."/>
            <person name="Culley D."/>
            <person name="Daum C."/>
            <person name="Ezra D."/>
            <person name="Gonzalez J."/>
            <person name="Henrissat B."/>
            <person name="Kuo A."/>
            <person name="Liang C."/>
            <person name="Lipzen A."/>
            <person name="Lutzoni F."/>
            <person name="Magnuson J."/>
            <person name="Mondo S."/>
            <person name="Nolan M."/>
            <person name="Ohm R."/>
            <person name="Pangilinan J."/>
            <person name="Park H.-J."/>
            <person name="Ramirez L."/>
            <person name="Alfaro M."/>
            <person name="Sun H."/>
            <person name="Tritt A."/>
            <person name="Yoshinaga Y."/>
            <person name="Zwiers L.-H."/>
            <person name="Turgeon B."/>
            <person name="Goodwin S."/>
            <person name="Spatafora J."/>
            <person name="Crous P."/>
            <person name="Grigoriev I."/>
        </authorList>
    </citation>
    <scope>NUCLEOTIDE SEQUENCE</scope>
    <source>
        <strain evidence="9">CBS 115976</strain>
    </source>
</reference>
<feature type="region of interest" description="Disordered" evidence="8">
    <location>
        <begin position="291"/>
        <end position="409"/>
    </location>
</feature>
<keyword evidence="2" id="KW-0645">Protease</keyword>
<feature type="compositionally biased region" description="Polar residues" evidence="8">
    <location>
        <begin position="387"/>
        <end position="400"/>
    </location>
</feature>
<dbReference type="GO" id="GO:0006508">
    <property type="term" value="P:proteolysis"/>
    <property type="evidence" value="ECO:0007669"/>
    <property type="project" value="UniProtKB-KW"/>
</dbReference>
<evidence type="ECO:0000313" key="9">
    <source>
        <dbReference type="EMBL" id="KAF2674138.1"/>
    </source>
</evidence>
<organism evidence="9 10">
    <name type="scientific">Microthyrium microscopicum</name>
    <dbReference type="NCBI Taxonomy" id="703497"/>
    <lineage>
        <taxon>Eukaryota</taxon>
        <taxon>Fungi</taxon>
        <taxon>Dikarya</taxon>
        <taxon>Ascomycota</taxon>
        <taxon>Pezizomycotina</taxon>
        <taxon>Dothideomycetes</taxon>
        <taxon>Dothideomycetes incertae sedis</taxon>
        <taxon>Microthyriales</taxon>
        <taxon>Microthyriaceae</taxon>
        <taxon>Microthyrium</taxon>
    </lineage>
</organism>
<dbReference type="EMBL" id="MU004230">
    <property type="protein sequence ID" value="KAF2674138.1"/>
    <property type="molecule type" value="Genomic_DNA"/>
</dbReference>
<dbReference type="AlphaFoldDB" id="A0A6A6USR7"/>
<name>A0A6A6USR7_9PEZI</name>
<dbReference type="OrthoDB" id="2111841at2759"/>
<evidence type="ECO:0000256" key="4">
    <source>
        <dbReference type="ARBA" id="ARBA00022801"/>
    </source>
</evidence>
<dbReference type="Proteomes" id="UP000799302">
    <property type="component" value="Unassembled WGS sequence"/>
</dbReference>
<dbReference type="GO" id="GO:0003697">
    <property type="term" value="F:single-stranded DNA binding"/>
    <property type="evidence" value="ECO:0007669"/>
    <property type="project" value="InterPro"/>
</dbReference>
<keyword evidence="4" id="KW-0378">Hydrolase</keyword>
<evidence type="ECO:0000256" key="5">
    <source>
        <dbReference type="ARBA" id="ARBA00023124"/>
    </source>
</evidence>
<protein>
    <submittedName>
        <fullName evidence="9">DUF159-domain-containing protein</fullName>
    </submittedName>
</protein>
<keyword evidence="7" id="KW-0456">Lyase</keyword>
<dbReference type="GO" id="GO:0016829">
    <property type="term" value="F:lyase activity"/>
    <property type="evidence" value="ECO:0007669"/>
    <property type="project" value="UniProtKB-KW"/>
</dbReference>
<accession>A0A6A6USR7</accession>
<dbReference type="Gene3D" id="3.90.1680.10">
    <property type="entry name" value="SOS response associated peptidase-like"/>
    <property type="match status" value="1"/>
</dbReference>
<dbReference type="GO" id="GO:0008233">
    <property type="term" value="F:peptidase activity"/>
    <property type="evidence" value="ECO:0007669"/>
    <property type="project" value="UniProtKB-KW"/>
</dbReference>
<feature type="compositionally biased region" description="Basic and acidic residues" evidence="8">
    <location>
        <begin position="337"/>
        <end position="359"/>
    </location>
</feature>
<dbReference type="GO" id="GO:0106300">
    <property type="term" value="P:protein-DNA covalent cross-linking repair"/>
    <property type="evidence" value="ECO:0007669"/>
    <property type="project" value="InterPro"/>
</dbReference>
<evidence type="ECO:0000313" key="10">
    <source>
        <dbReference type="Proteomes" id="UP000799302"/>
    </source>
</evidence>
<dbReference type="SUPFAM" id="SSF143081">
    <property type="entry name" value="BB1717-like"/>
    <property type="match status" value="1"/>
</dbReference>
<dbReference type="InterPro" id="IPR036590">
    <property type="entry name" value="SRAP-like"/>
</dbReference>
<proteinExistence type="inferred from homology"/>
<gene>
    <name evidence="9" type="ORF">BT63DRAFT_449126</name>
</gene>
<keyword evidence="3" id="KW-0227">DNA damage</keyword>
<evidence type="ECO:0000256" key="2">
    <source>
        <dbReference type="ARBA" id="ARBA00022670"/>
    </source>
</evidence>
<evidence type="ECO:0000256" key="1">
    <source>
        <dbReference type="ARBA" id="ARBA00008136"/>
    </source>
</evidence>
<feature type="compositionally biased region" description="Basic and acidic residues" evidence="8">
    <location>
        <begin position="295"/>
        <end position="322"/>
    </location>
</feature>
<dbReference type="PANTHER" id="PTHR13604:SF0">
    <property type="entry name" value="ABASIC SITE PROCESSING PROTEIN HMCES"/>
    <property type="match status" value="1"/>
</dbReference>
<evidence type="ECO:0000256" key="3">
    <source>
        <dbReference type="ARBA" id="ARBA00022763"/>
    </source>
</evidence>
<keyword evidence="6" id="KW-0238">DNA-binding</keyword>
<dbReference type="PANTHER" id="PTHR13604">
    <property type="entry name" value="DC12-RELATED"/>
    <property type="match status" value="1"/>
</dbReference>
<feature type="region of interest" description="Disordered" evidence="8">
    <location>
        <begin position="56"/>
        <end position="89"/>
    </location>
</feature>
<evidence type="ECO:0000256" key="6">
    <source>
        <dbReference type="ARBA" id="ARBA00023125"/>
    </source>
</evidence>
<keyword evidence="5" id="KW-0190">Covalent protein-DNA linkage</keyword>
<evidence type="ECO:0000256" key="8">
    <source>
        <dbReference type="SAM" id="MobiDB-lite"/>
    </source>
</evidence>
<sequence length="409" mass="46277">MCGRYAFFQRPSVVRQRLQDANMPSDDAPDDDTIRQSYNFAPGYYGLVYRAETSDYGAGPKPGHNEGEEEDVAATSKQSEEVSTDESSPTHYKLQAMKWGLIPSWTKRNPDYGTLMRTINCRDDSLAENRGMWVSMKKRKRCIVICHGFYEWLKKNNGKERIPHYIKRKDSQLMCFAALWDVVKYDDAEDEKTYTYTVITTDSNRQLNFLHDRMPVIFTPGSEEIRTWLDPGRHEWTKELQSLLKPWDGELEIYPVSKEVGKVGNDSPSFIIPIDSKENKSNIANFFSNQAKSSKAKDETKTEVKIESQTEGDTEVKDENTETHAPMSVPSPTKSAVKREHSENEGDIESPERATKVQKTEATPIKPSRKAHSATSNGTVPKASPKASKQTQAAQGTHKITNFFAKQGG</sequence>
<evidence type="ECO:0000256" key="7">
    <source>
        <dbReference type="ARBA" id="ARBA00023239"/>
    </source>
</evidence>
<keyword evidence="10" id="KW-1185">Reference proteome</keyword>
<comment type="similarity">
    <text evidence="1">Belongs to the SOS response-associated peptidase family.</text>
</comment>
<dbReference type="InterPro" id="IPR003738">
    <property type="entry name" value="SRAP"/>
</dbReference>
<dbReference type="Pfam" id="PF02586">
    <property type="entry name" value="SRAP"/>
    <property type="match status" value="1"/>
</dbReference>